<proteinExistence type="predicted"/>
<organism evidence="1 2">
    <name type="scientific">Campylobacter gracilis RM3268</name>
    <dbReference type="NCBI Taxonomy" id="553220"/>
    <lineage>
        <taxon>Bacteria</taxon>
        <taxon>Pseudomonadati</taxon>
        <taxon>Campylobacterota</taxon>
        <taxon>Epsilonproteobacteria</taxon>
        <taxon>Campylobacterales</taxon>
        <taxon>Campylobacteraceae</taxon>
        <taxon>Campylobacter</taxon>
    </lineage>
</organism>
<accession>C8PK68</accession>
<reference evidence="1 2" key="1">
    <citation type="submission" date="2009-07" db="EMBL/GenBank/DDBJ databases">
        <authorList>
            <person name="Madupu R."/>
            <person name="Sebastian Y."/>
            <person name="Durkin A.S."/>
            <person name="Torralba M."/>
            <person name="Methe B."/>
            <person name="Sutton G.G."/>
            <person name="Strausberg R.L."/>
            <person name="Nelson K.E."/>
        </authorList>
    </citation>
    <scope>NUCLEOTIDE SEQUENCE [LARGE SCALE GENOMIC DNA]</scope>
    <source>
        <strain evidence="1 2">RM3268</strain>
    </source>
</reference>
<protein>
    <submittedName>
        <fullName evidence="1">Uncharacterized protein</fullName>
    </submittedName>
</protein>
<comment type="caution">
    <text evidence="1">The sequence shown here is derived from an EMBL/GenBank/DDBJ whole genome shotgun (WGS) entry which is preliminary data.</text>
</comment>
<dbReference type="AlphaFoldDB" id="C8PK68"/>
<evidence type="ECO:0000313" key="2">
    <source>
        <dbReference type="Proteomes" id="UP000005709"/>
    </source>
</evidence>
<keyword evidence="2" id="KW-1185">Reference proteome</keyword>
<sequence length="40" mass="4677">MQAWTSPRALHKFVAQREISVRFAKLRLNLNLKIRVVVVS</sequence>
<gene>
    <name evidence="1" type="ORF">CAMGR0001_1773</name>
</gene>
<name>C8PK68_9BACT</name>
<dbReference type="Proteomes" id="UP000005709">
    <property type="component" value="Unassembled WGS sequence"/>
</dbReference>
<evidence type="ECO:0000313" key="1">
    <source>
        <dbReference type="EMBL" id="EEV16762.1"/>
    </source>
</evidence>
<dbReference type="EMBL" id="ACYG01000028">
    <property type="protein sequence ID" value="EEV16762.1"/>
    <property type="molecule type" value="Genomic_DNA"/>
</dbReference>